<dbReference type="GO" id="GO:0035336">
    <property type="term" value="P:long-chain fatty-acyl-CoA metabolic process"/>
    <property type="evidence" value="ECO:0007669"/>
    <property type="project" value="TreeGrafter"/>
</dbReference>
<gene>
    <name evidence="3" type="ORF">ASPWEDRAFT_40163</name>
</gene>
<name>A0A1L9RJB8_ASPWE</name>
<dbReference type="GO" id="GO:0005777">
    <property type="term" value="C:peroxisome"/>
    <property type="evidence" value="ECO:0007669"/>
    <property type="project" value="TreeGrafter"/>
</dbReference>
<dbReference type="SUPFAM" id="SSF51735">
    <property type="entry name" value="NAD(P)-binding Rossmann-fold domains"/>
    <property type="match status" value="1"/>
</dbReference>
<feature type="domain" description="Thioester reductase (TE)" evidence="2">
    <location>
        <begin position="16"/>
        <end position="283"/>
    </location>
</feature>
<comment type="function">
    <text evidence="1">Catalyzes the reduction of fatty acyl-CoA to fatty alcohols.</text>
</comment>
<evidence type="ECO:0000313" key="3">
    <source>
        <dbReference type="EMBL" id="OJJ35030.1"/>
    </source>
</evidence>
<keyword evidence="1" id="KW-0521">NADP</keyword>
<dbReference type="RefSeq" id="XP_040688706.1">
    <property type="nucleotide sequence ID" value="XM_040835253.1"/>
</dbReference>
<evidence type="ECO:0000259" key="2">
    <source>
        <dbReference type="Pfam" id="PF07993"/>
    </source>
</evidence>
<keyword evidence="1" id="KW-0444">Lipid biosynthesis</keyword>
<organism evidence="3 4">
    <name type="scientific">Aspergillus wentii DTO 134E9</name>
    <dbReference type="NCBI Taxonomy" id="1073089"/>
    <lineage>
        <taxon>Eukaryota</taxon>
        <taxon>Fungi</taxon>
        <taxon>Dikarya</taxon>
        <taxon>Ascomycota</taxon>
        <taxon>Pezizomycotina</taxon>
        <taxon>Eurotiomycetes</taxon>
        <taxon>Eurotiomycetidae</taxon>
        <taxon>Eurotiales</taxon>
        <taxon>Aspergillaceae</taxon>
        <taxon>Aspergillus</taxon>
        <taxon>Aspergillus subgen. Cremei</taxon>
    </lineage>
</organism>
<dbReference type="EMBL" id="KV878212">
    <property type="protein sequence ID" value="OJJ35030.1"/>
    <property type="molecule type" value="Genomic_DNA"/>
</dbReference>
<dbReference type="Gene3D" id="3.40.50.720">
    <property type="entry name" value="NAD(P)-binding Rossmann-like Domain"/>
    <property type="match status" value="1"/>
</dbReference>
<evidence type="ECO:0000256" key="1">
    <source>
        <dbReference type="RuleBase" id="RU363097"/>
    </source>
</evidence>
<dbReference type="InterPro" id="IPR013120">
    <property type="entry name" value="FAR_NAD-bd"/>
</dbReference>
<keyword evidence="1" id="KW-0443">Lipid metabolism</keyword>
<accession>A0A1L9RJB8</accession>
<reference evidence="4" key="1">
    <citation type="journal article" date="2017" name="Genome Biol.">
        <title>Comparative genomics reveals high biological diversity and specific adaptations in the industrially and medically important fungal genus Aspergillus.</title>
        <authorList>
            <person name="de Vries R.P."/>
            <person name="Riley R."/>
            <person name="Wiebenga A."/>
            <person name="Aguilar-Osorio G."/>
            <person name="Amillis S."/>
            <person name="Uchima C.A."/>
            <person name="Anderluh G."/>
            <person name="Asadollahi M."/>
            <person name="Askin M."/>
            <person name="Barry K."/>
            <person name="Battaglia E."/>
            <person name="Bayram O."/>
            <person name="Benocci T."/>
            <person name="Braus-Stromeyer S.A."/>
            <person name="Caldana C."/>
            <person name="Canovas D."/>
            <person name="Cerqueira G.C."/>
            <person name="Chen F."/>
            <person name="Chen W."/>
            <person name="Choi C."/>
            <person name="Clum A."/>
            <person name="Dos Santos R.A."/>
            <person name="Damasio A.R."/>
            <person name="Diallinas G."/>
            <person name="Emri T."/>
            <person name="Fekete E."/>
            <person name="Flipphi M."/>
            <person name="Freyberg S."/>
            <person name="Gallo A."/>
            <person name="Gournas C."/>
            <person name="Habgood R."/>
            <person name="Hainaut M."/>
            <person name="Harispe M.L."/>
            <person name="Henrissat B."/>
            <person name="Hilden K.S."/>
            <person name="Hope R."/>
            <person name="Hossain A."/>
            <person name="Karabika E."/>
            <person name="Karaffa L."/>
            <person name="Karanyi Z."/>
            <person name="Krasevec N."/>
            <person name="Kuo A."/>
            <person name="Kusch H."/>
            <person name="LaButti K."/>
            <person name="Lagendijk E.L."/>
            <person name="Lapidus A."/>
            <person name="Levasseur A."/>
            <person name="Lindquist E."/>
            <person name="Lipzen A."/>
            <person name="Logrieco A.F."/>
            <person name="MacCabe A."/>
            <person name="Maekelae M.R."/>
            <person name="Malavazi I."/>
            <person name="Melin P."/>
            <person name="Meyer V."/>
            <person name="Mielnichuk N."/>
            <person name="Miskei M."/>
            <person name="Molnar A.P."/>
            <person name="Mule G."/>
            <person name="Ngan C.Y."/>
            <person name="Orejas M."/>
            <person name="Orosz E."/>
            <person name="Ouedraogo J.P."/>
            <person name="Overkamp K.M."/>
            <person name="Park H.-S."/>
            <person name="Perrone G."/>
            <person name="Piumi F."/>
            <person name="Punt P.J."/>
            <person name="Ram A.F."/>
            <person name="Ramon A."/>
            <person name="Rauscher S."/>
            <person name="Record E."/>
            <person name="Riano-Pachon D.M."/>
            <person name="Robert V."/>
            <person name="Roehrig J."/>
            <person name="Ruller R."/>
            <person name="Salamov A."/>
            <person name="Salih N.S."/>
            <person name="Samson R.A."/>
            <person name="Sandor E."/>
            <person name="Sanguinetti M."/>
            <person name="Schuetze T."/>
            <person name="Sepcic K."/>
            <person name="Shelest E."/>
            <person name="Sherlock G."/>
            <person name="Sophianopoulou V."/>
            <person name="Squina F.M."/>
            <person name="Sun H."/>
            <person name="Susca A."/>
            <person name="Todd R.B."/>
            <person name="Tsang A."/>
            <person name="Unkles S.E."/>
            <person name="van de Wiele N."/>
            <person name="van Rossen-Uffink D."/>
            <person name="Oliveira J.V."/>
            <person name="Vesth T.C."/>
            <person name="Visser J."/>
            <person name="Yu J.-H."/>
            <person name="Zhou M."/>
            <person name="Andersen M.R."/>
            <person name="Archer D.B."/>
            <person name="Baker S.E."/>
            <person name="Benoit I."/>
            <person name="Brakhage A.A."/>
            <person name="Braus G.H."/>
            <person name="Fischer R."/>
            <person name="Frisvad J.C."/>
            <person name="Goldman G.H."/>
            <person name="Houbraken J."/>
            <person name="Oakley B."/>
            <person name="Pocsi I."/>
            <person name="Scazzocchio C."/>
            <person name="Seiboth B."/>
            <person name="vanKuyk P.A."/>
            <person name="Wortman J."/>
            <person name="Dyer P.S."/>
            <person name="Grigoriev I.V."/>
        </authorList>
    </citation>
    <scope>NUCLEOTIDE SEQUENCE [LARGE SCALE GENOMIC DNA]</scope>
    <source>
        <strain evidence="4">DTO 134E9</strain>
    </source>
</reference>
<dbReference type="InterPro" id="IPR036291">
    <property type="entry name" value="NAD(P)-bd_dom_sf"/>
</dbReference>
<dbReference type="GO" id="GO:0102965">
    <property type="term" value="F:alcohol-forming long-chain fatty acyl-CoA reductase activity"/>
    <property type="evidence" value="ECO:0007669"/>
    <property type="project" value="UniProtKB-EC"/>
</dbReference>
<keyword evidence="4" id="KW-1185">Reference proteome</keyword>
<dbReference type="Pfam" id="PF07993">
    <property type="entry name" value="NAD_binding_4"/>
    <property type="match status" value="1"/>
</dbReference>
<dbReference type="PANTHER" id="PTHR11011">
    <property type="entry name" value="MALE STERILITY PROTEIN 2-RELATED"/>
    <property type="match status" value="1"/>
</dbReference>
<sequence length="405" mass="43784">MANASTDWYRDQVVLLTGGTGNLGACLLYKLALQLPTRKIFVLARGSVRRAVGKLEASIPDHVDDILDTSRVHFVVGETTQPGLGLKPTDLQRLQDEVTVAINAAADISLQQPLAGSVRVNCVAHLNFVTLLRSFTRLAAFLHVSSTSVNSFLPSGKVEERIYPLSENEPDPKEILSTIQTTGQSSWGDRFIAPYSLSKYLAERLILHQADDLPFSVLIVRPAVIAPAIRHPYPLYGSSEGLPLHSTLQVLVTSPDYGLARLAEEIDPETVVDEVPVDLVASTCLGHLSARTTGVVHASGLLYAPLTVGDLATALIQHTPPSVADKVLGGHLPAEDLAPHFFHLATQYAGKWENSCLRSEPLKSVCGPLGLSLHGHDSEAFMNLRWKTMTKVSDQIDKIPIPPGS</sequence>
<proteinExistence type="inferred from homology"/>
<dbReference type="GO" id="GO:0080019">
    <property type="term" value="F:alcohol-forming very long-chain fatty acyl-CoA reductase activity"/>
    <property type="evidence" value="ECO:0007669"/>
    <property type="project" value="InterPro"/>
</dbReference>
<dbReference type="InterPro" id="IPR026055">
    <property type="entry name" value="FAR"/>
</dbReference>
<comment type="similarity">
    <text evidence="1">Belongs to the fatty acyl-CoA reductase family.</text>
</comment>
<dbReference type="PANTHER" id="PTHR11011:SF45">
    <property type="entry name" value="FATTY ACYL-COA REDUCTASE CG8306-RELATED"/>
    <property type="match status" value="1"/>
</dbReference>
<dbReference type="GeneID" id="63751101"/>
<evidence type="ECO:0000313" key="4">
    <source>
        <dbReference type="Proteomes" id="UP000184383"/>
    </source>
</evidence>
<protein>
    <recommendedName>
        <fullName evidence="1">Fatty acyl-CoA reductase</fullName>
        <ecNumber evidence="1">1.2.1.84</ecNumber>
    </recommendedName>
</protein>
<dbReference type="OrthoDB" id="429813at2759"/>
<dbReference type="AlphaFoldDB" id="A0A1L9RJB8"/>
<comment type="catalytic activity">
    <reaction evidence="1">
        <text>a long-chain fatty acyl-CoA + 2 NADPH + 2 H(+) = a long-chain primary fatty alcohol + 2 NADP(+) + CoA</text>
        <dbReference type="Rhea" id="RHEA:52716"/>
        <dbReference type="ChEBI" id="CHEBI:15378"/>
        <dbReference type="ChEBI" id="CHEBI:57287"/>
        <dbReference type="ChEBI" id="CHEBI:57783"/>
        <dbReference type="ChEBI" id="CHEBI:58349"/>
        <dbReference type="ChEBI" id="CHEBI:77396"/>
        <dbReference type="ChEBI" id="CHEBI:83139"/>
        <dbReference type="EC" id="1.2.1.84"/>
    </reaction>
</comment>
<dbReference type="Proteomes" id="UP000184383">
    <property type="component" value="Unassembled WGS sequence"/>
</dbReference>
<dbReference type="VEuPathDB" id="FungiDB:ASPWEDRAFT_40163"/>
<keyword evidence="1" id="KW-0560">Oxidoreductase</keyword>
<dbReference type="EC" id="1.2.1.84" evidence="1"/>
<dbReference type="STRING" id="1073089.A0A1L9RJB8"/>